<feature type="transmembrane region" description="Helical" evidence="6">
    <location>
        <begin position="43"/>
        <end position="64"/>
    </location>
</feature>
<keyword evidence="8" id="KW-1185">Reference proteome</keyword>
<keyword evidence="5 6" id="KW-0472">Membrane</keyword>
<keyword evidence="4 6" id="KW-1133">Transmembrane helix</keyword>
<accession>Q0W139</accession>
<dbReference type="Pfam" id="PF01810">
    <property type="entry name" value="LysE"/>
    <property type="match status" value="1"/>
</dbReference>
<protein>
    <submittedName>
        <fullName evidence="7">Lysine exporter (LysE family)</fullName>
    </submittedName>
</protein>
<evidence type="ECO:0000313" key="7">
    <source>
        <dbReference type="EMBL" id="CAJ37904.1"/>
    </source>
</evidence>
<proteinExistence type="predicted"/>
<dbReference type="RefSeq" id="WP_012034690.1">
    <property type="nucleotide sequence ID" value="NC_009464.1"/>
</dbReference>
<sequence>MLELFVAGLILGLTHAIPPGPITFEVLRRAVTSGPVDAIKTDIGAVAADAIYFILIMIGLAQVVNNPTGRVVLWLIGCMVLLGLGLKGLHGALCGKANNSQGKQSRGESSSIVSGFLISITSPFTIIWWTGIFAGIASTVTINLESSVLAFLGIELACILWFTGLAAIGSASKKFIGEKYMTAMSAVCALVMIAFGVLLFYQGYTTIL</sequence>
<evidence type="ECO:0000256" key="1">
    <source>
        <dbReference type="ARBA" id="ARBA00004651"/>
    </source>
</evidence>
<evidence type="ECO:0000256" key="4">
    <source>
        <dbReference type="ARBA" id="ARBA00022989"/>
    </source>
</evidence>
<evidence type="ECO:0000256" key="5">
    <source>
        <dbReference type="ARBA" id="ARBA00023136"/>
    </source>
</evidence>
<dbReference type="GO" id="GO:0005886">
    <property type="term" value="C:plasma membrane"/>
    <property type="evidence" value="ECO:0007669"/>
    <property type="project" value="UniProtKB-SubCell"/>
</dbReference>
<dbReference type="EMBL" id="AM114193">
    <property type="protein sequence ID" value="CAJ37904.1"/>
    <property type="molecule type" value="Genomic_DNA"/>
</dbReference>
<evidence type="ECO:0000256" key="2">
    <source>
        <dbReference type="ARBA" id="ARBA00022475"/>
    </source>
</evidence>
<dbReference type="GeneID" id="5143230"/>
<organism evidence="7 8">
    <name type="scientific">Methanocella arvoryzae (strain DSM 22066 / NBRC 105507 / MRE50)</name>
    <dbReference type="NCBI Taxonomy" id="351160"/>
    <lineage>
        <taxon>Archaea</taxon>
        <taxon>Methanobacteriati</taxon>
        <taxon>Methanobacteriota</taxon>
        <taxon>Stenosarchaea group</taxon>
        <taxon>Methanomicrobia</taxon>
        <taxon>Methanocellales</taxon>
        <taxon>Methanocellaceae</taxon>
        <taxon>Methanocella</taxon>
    </lineage>
</organism>
<name>Q0W139_METAR</name>
<evidence type="ECO:0000313" key="8">
    <source>
        <dbReference type="Proteomes" id="UP000000663"/>
    </source>
</evidence>
<keyword evidence="2" id="KW-1003">Cell membrane</keyword>
<gene>
    <name evidence="7" type="ORF">RRC139</name>
</gene>
<dbReference type="OrthoDB" id="121309at2157"/>
<feature type="transmembrane region" description="Helical" evidence="6">
    <location>
        <begin position="112"/>
        <end position="136"/>
    </location>
</feature>
<evidence type="ECO:0000256" key="3">
    <source>
        <dbReference type="ARBA" id="ARBA00022692"/>
    </source>
</evidence>
<dbReference type="AlphaFoldDB" id="Q0W139"/>
<dbReference type="InterPro" id="IPR001123">
    <property type="entry name" value="LeuE-type"/>
</dbReference>
<comment type="subcellular location">
    <subcellularLocation>
        <location evidence="1">Cell membrane</location>
        <topology evidence="1">Multi-pass membrane protein</topology>
    </subcellularLocation>
</comment>
<dbReference type="GO" id="GO:0006865">
    <property type="term" value="P:amino acid transport"/>
    <property type="evidence" value="ECO:0007669"/>
    <property type="project" value="InterPro"/>
</dbReference>
<dbReference type="STRING" id="351160.RRC139"/>
<dbReference type="KEGG" id="rci:RRC139"/>
<feature type="transmembrane region" description="Helical" evidence="6">
    <location>
        <begin position="71"/>
        <end position="92"/>
    </location>
</feature>
<dbReference type="PANTHER" id="PTHR38825">
    <property type="entry name" value="LYSINE EXPORTER PROTEIN (LYSE/YGGA)"/>
    <property type="match status" value="1"/>
</dbReference>
<keyword evidence="3 6" id="KW-0812">Transmembrane</keyword>
<feature type="transmembrane region" description="Helical" evidence="6">
    <location>
        <begin position="148"/>
        <end position="168"/>
    </location>
</feature>
<evidence type="ECO:0000256" key="6">
    <source>
        <dbReference type="SAM" id="Phobius"/>
    </source>
</evidence>
<dbReference type="Proteomes" id="UP000000663">
    <property type="component" value="Chromosome"/>
</dbReference>
<reference evidence="7 8" key="1">
    <citation type="journal article" date="2006" name="Science">
        <title>Genome of rice cluster I archaea -- the key methane producers in the rice rhizosphere.</title>
        <authorList>
            <person name="Erkel C."/>
            <person name="Kube M."/>
            <person name="Reinhardt R."/>
            <person name="Liesack W."/>
        </authorList>
    </citation>
    <scope>NUCLEOTIDE SEQUENCE [LARGE SCALE GENOMIC DNA]</scope>
    <source>
        <strain evidence="8">DSM 22066 / NBRC 105507 / MRE50</strain>
    </source>
</reference>
<feature type="transmembrane region" description="Helical" evidence="6">
    <location>
        <begin position="180"/>
        <end position="201"/>
    </location>
</feature>
<dbReference type="eggNOG" id="arCOG01947">
    <property type="taxonomic scope" value="Archaea"/>
</dbReference>
<dbReference type="PANTHER" id="PTHR38825:SF2">
    <property type="entry name" value="LYSINE TRANSPORTER LYSE"/>
    <property type="match status" value="1"/>
</dbReference>